<dbReference type="RefSeq" id="YP_009846583.1">
    <property type="nucleotide sequence ID" value="NC_048771.1"/>
</dbReference>
<gene>
    <name evidence="2" type="primary">4L372D_035</name>
    <name evidence="1" type="synonym">4L372D_012</name>
</gene>
<dbReference type="Pfam" id="PF24229">
    <property type="entry name" value="Phage_TreK"/>
    <property type="match status" value="1"/>
</dbReference>
<dbReference type="GeneID" id="55616953"/>
<dbReference type="EMBL" id="MK813939">
    <property type="protein sequence ID" value="QEG08499.1"/>
    <property type="molecule type" value="Genomic_DNA"/>
</dbReference>
<accession>A0A5B9N4S4</accession>
<evidence type="ECO:0000313" key="1">
    <source>
        <dbReference type="EMBL" id="QEG08476.1"/>
    </source>
</evidence>
<dbReference type="InterPro" id="IPR057547">
    <property type="entry name" value="Phage_TreK-like"/>
</dbReference>
<dbReference type="KEGG" id="vg:55616953"/>
<sequence length="97" mass="11313">MTVQTKIEWTRVKSDVNGNPRYVCHFLNLNTQEELDKTGKDWIDSSTKYQIAVKRANKIGGRKFHNKQYGGGIVFQSYNLVETERSIFELLEKESQK</sequence>
<evidence type="ECO:0000313" key="2">
    <source>
        <dbReference type="EMBL" id="QEG08499.1"/>
    </source>
</evidence>
<reference evidence="2 3" key="1">
    <citation type="submission" date="2019-04" db="EMBL/GenBank/DDBJ databases">
        <title>Nine Novel Phages from a Plateau Lake in Southwest China Provide Insights into Aeromonas Phage Diversity.</title>
        <authorList>
            <person name="Xiao W."/>
            <person name="Bai M."/>
            <person name="Wang Y."/>
            <person name="Cui X."/>
        </authorList>
    </citation>
    <scope>NUCLEOTIDE SEQUENCE [LARGE SCALE GENOMIC DNA]</scope>
</reference>
<proteinExistence type="predicted"/>
<dbReference type="Proteomes" id="UP000323739">
    <property type="component" value="Segment"/>
</dbReference>
<dbReference type="EMBL" id="MK813939">
    <property type="protein sequence ID" value="QEG08476.1"/>
    <property type="molecule type" value="Genomic_DNA"/>
</dbReference>
<organism evidence="2 3">
    <name type="scientific">Aeromonas phage 4L372D</name>
    <dbReference type="NCBI Taxonomy" id="2588518"/>
    <lineage>
        <taxon>Viruses</taxon>
        <taxon>Duplodnaviria</taxon>
        <taxon>Heunggongvirae</taxon>
        <taxon>Uroviricota</taxon>
        <taxon>Caudoviricetes</taxon>
        <taxon>Plateaulakevirus</taxon>
        <taxon>Plateaulakevirus pv4L372D</taxon>
    </lineage>
</organism>
<protein>
    <submittedName>
        <fullName evidence="2">Uncharacterized protein</fullName>
    </submittedName>
</protein>
<name>A0A5B9N4S4_9CAUD</name>
<evidence type="ECO:0000313" key="3">
    <source>
        <dbReference type="Proteomes" id="UP000323739"/>
    </source>
</evidence>
<keyword evidence="3" id="KW-1185">Reference proteome</keyword>